<reference evidence="1 2" key="1">
    <citation type="submission" date="2020-02" db="EMBL/GenBank/DDBJ databases">
        <title>Complete genome of Muricauda sp. 501str8.</title>
        <authorList>
            <person name="Dong B."/>
            <person name="Zhu S."/>
            <person name="Yang J."/>
            <person name="Chen J."/>
        </authorList>
    </citation>
    <scope>NUCLEOTIDE SEQUENCE [LARGE SCALE GENOMIC DNA]</scope>
    <source>
        <strain evidence="1 2">501str8</strain>
    </source>
</reference>
<dbReference type="InterPro" id="IPR014942">
    <property type="entry name" value="AbiEii"/>
</dbReference>
<protein>
    <submittedName>
        <fullName evidence="1">Nucleotidyl transferase AbiEii/AbiGii toxin family protein</fullName>
    </submittedName>
</protein>
<dbReference type="Pfam" id="PF08843">
    <property type="entry name" value="AbiEii"/>
    <property type="match status" value="1"/>
</dbReference>
<dbReference type="GO" id="GO:0016740">
    <property type="term" value="F:transferase activity"/>
    <property type="evidence" value="ECO:0007669"/>
    <property type="project" value="UniProtKB-KW"/>
</dbReference>
<dbReference type="EMBL" id="CP049616">
    <property type="protein sequence ID" value="QII47072.1"/>
    <property type="molecule type" value="Genomic_DNA"/>
</dbReference>
<evidence type="ECO:0000313" key="2">
    <source>
        <dbReference type="Proteomes" id="UP000502928"/>
    </source>
</evidence>
<proteinExistence type="predicted"/>
<keyword evidence="1" id="KW-0808">Transferase</keyword>
<organism evidence="1 2">
    <name type="scientific">Flagellimonas oceani</name>
    <dbReference type="NCBI Taxonomy" id="2698672"/>
    <lineage>
        <taxon>Bacteria</taxon>
        <taxon>Pseudomonadati</taxon>
        <taxon>Bacteroidota</taxon>
        <taxon>Flavobacteriia</taxon>
        <taxon>Flavobacteriales</taxon>
        <taxon>Flavobacteriaceae</taxon>
        <taxon>Flagellimonas</taxon>
    </lineage>
</organism>
<sequence>MSNVLHYNTVSDLLKESLVKLMGTKEFEGFRLVGGTSLSLHLGHRESVDIDLFSDKPYGSIDFKAIDKYLDGQFPYVGDIRDLFPGMGKSYLIGNDKDNAVKLDVFHTDDFITPEIIEDGIRLASVEEIIAMKLDVVQREGRKKDFWDLHELLNDYGIGEMLQLHKQRYPYGHDRALIIHNFTNFERANDDFDPVCLCGKYWEFIKEDIKEAVEAFGSGNS</sequence>
<dbReference type="KEGG" id="mut:GVT53_03965"/>
<dbReference type="Proteomes" id="UP000502928">
    <property type="component" value="Chromosome"/>
</dbReference>
<dbReference type="AlphaFoldDB" id="A0A6G7J9F8"/>
<accession>A0A6G7J9F8</accession>
<name>A0A6G7J9F8_9FLAO</name>
<gene>
    <name evidence="1" type="ORF">GVT53_03965</name>
</gene>
<evidence type="ECO:0000313" key="1">
    <source>
        <dbReference type="EMBL" id="QII47072.1"/>
    </source>
</evidence>
<keyword evidence="2" id="KW-1185">Reference proteome</keyword>